<accession>A0A0M6X074</accession>
<dbReference type="STRING" id="360807.ERS852392_02382"/>
<dbReference type="EMBL" id="CVRS01000131">
    <property type="protein sequence ID" value="CRL43382.1"/>
    <property type="molecule type" value="Genomic_DNA"/>
</dbReference>
<evidence type="ECO:0000313" key="3">
    <source>
        <dbReference type="Proteomes" id="UP000049828"/>
    </source>
</evidence>
<dbReference type="Proteomes" id="UP000049828">
    <property type="component" value="Unassembled WGS sequence"/>
</dbReference>
<dbReference type="RefSeq" id="WP_055040608.1">
    <property type="nucleotide sequence ID" value="NZ_CVRS01000131.1"/>
</dbReference>
<name>A0A0M6X074_9FIRM</name>
<protein>
    <submittedName>
        <fullName evidence="1">Uncharacterized protein</fullName>
    </submittedName>
</protein>
<dbReference type="AlphaFoldDB" id="A0A0M6X074"/>
<gene>
    <name evidence="2" type="ORF">DWY96_00740</name>
    <name evidence="1" type="ORF">RIL183_09961</name>
</gene>
<reference evidence="1" key="1">
    <citation type="submission" date="2015-05" db="EMBL/GenBank/DDBJ databases">
        <authorList>
            <person name="Wang D.B."/>
            <person name="Wang M."/>
        </authorList>
    </citation>
    <scope>NUCLEOTIDE SEQUENCE [LARGE SCALE GENOMIC DNA]</scope>
    <source>
        <strain evidence="1">L1-83</strain>
    </source>
</reference>
<evidence type="ECO:0000313" key="2">
    <source>
        <dbReference type="EMBL" id="RGQ55873.1"/>
    </source>
</evidence>
<dbReference type="OrthoDB" id="9794050at2"/>
<reference evidence="2 4" key="3">
    <citation type="submission" date="2018-08" db="EMBL/GenBank/DDBJ databases">
        <title>A genome reference for cultivated species of the human gut microbiota.</title>
        <authorList>
            <person name="Zou Y."/>
            <person name="Xue W."/>
            <person name="Luo G."/>
        </authorList>
    </citation>
    <scope>NUCLEOTIDE SEQUENCE [LARGE SCALE GENOMIC DNA]</scope>
    <source>
        <strain evidence="2 4">AF28-15</strain>
    </source>
</reference>
<dbReference type="EMBL" id="QRTF01000001">
    <property type="protein sequence ID" value="RGQ55873.1"/>
    <property type="molecule type" value="Genomic_DNA"/>
</dbReference>
<evidence type="ECO:0000313" key="1">
    <source>
        <dbReference type="EMBL" id="CRL43382.1"/>
    </source>
</evidence>
<keyword evidence="3" id="KW-1185">Reference proteome</keyword>
<reference evidence="3" key="2">
    <citation type="submission" date="2015-05" db="EMBL/GenBank/DDBJ databases">
        <authorList>
            <consortium name="Pathogen Informatics"/>
        </authorList>
    </citation>
    <scope>NUCLEOTIDE SEQUENCE [LARGE SCALE GENOMIC DNA]</scope>
    <source>
        <strain evidence="3">L1-83</strain>
    </source>
</reference>
<dbReference type="Proteomes" id="UP000283738">
    <property type="component" value="Unassembled WGS sequence"/>
</dbReference>
<organism evidence="1 3">
    <name type="scientific">Roseburia inulinivorans</name>
    <dbReference type="NCBI Taxonomy" id="360807"/>
    <lineage>
        <taxon>Bacteria</taxon>
        <taxon>Bacillati</taxon>
        <taxon>Bacillota</taxon>
        <taxon>Clostridia</taxon>
        <taxon>Lachnospirales</taxon>
        <taxon>Lachnospiraceae</taxon>
        <taxon>Roseburia</taxon>
    </lineage>
</organism>
<sequence length="112" mass="13495">MADFFLSNLKSTLDNCITELDEIHSMFCRNPESDFTRNRKLSFREYIQFMLQMQSKSVSNAVNICRAYLKHDGNETESMLLIQKYLTPVRYNRKYPIHLRPKRNRDFMYRVA</sequence>
<evidence type="ECO:0000313" key="4">
    <source>
        <dbReference type="Proteomes" id="UP000283738"/>
    </source>
</evidence>
<proteinExistence type="predicted"/>